<evidence type="ECO:0000313" key="3">
    <source>
        <dbReference type="Proteomes" id="UP000824504"/>
    </source>
</evidence>
<evidence type="ECO:0000313" key="2">
    <source>
        <dbReference type="EMBL" id="QXT62594.1"/>
    </source>
</evidence>
<dbReference type="RefSeq" id="WP_219081631.1">
    <property type="nucleotide sequence ID" value="NZ_CP079216.1"/>
</dbReference>
<sequence length="400" mass="42543">MTGWDESDQVRFFTDEAAPVVAAQLSTEATAELVELHHRPGAGVSGLFEVTDDGTRRYLVATTENVHGDLVEVEVPRGRLRIWEHPGDPLLPGLPLASVPAEVQATWGDGARLRSLETVTYRPLRRAVLRATFDGGPGQVFLKVLRRDADLLARRHRLLSEAGIPVPSVVGPVRQQVVALSSVTGTPLAQAFMDSAEIPLPPARITELVDAMPDDLTTLPAREAWTDRIVDYASAAKVAFPAGARRIDAVVATVTGILDGEPRGPVVATHGDLYEANLFVADGRVSGVIDVDAVGPGHAVDDLACFLAHLAVLRTIHPGYAHTEAFLSSYLDAFSAYVDAHGASRAGLLARTAAVVCTLIAGARDEGLPEWEAAADQRLRIAEGFAALAWGSWLIAHPGG</sequence>
<dbReference type="InterPro" id="IPR002575">
    <property type="entry name" value="Aminoglycoside_PTrfase"/>
</dbReference>
<accession>A0ABX8SN36</accession>
<keyword evidence="3" id="KW-1185">Reference proteome</keyword>
<name>A0ABX8SN36_9ACTN</name>
<gene>
    <name evidence="2" type="ORF">KDB89_12765</name>
</gene>
<reference evidence="2 3" key="1">
    <citation type="submission" date="2021-07" db="EMBL/GenBank/DDBJ databases">
        <title>complete genome sequencing of Tessaracoccus sp.J1M15.</title>
        <authorList>
            <person name="Bae J.-W."/>
            <person name="Kim D.-y."/>
        </authorList>
    </citation>
    <scope>NUCLEOTIDE SEQUENCE [LARGE SCALE GENOMIC DNA]</scope>
    <source>
        <strain evidence="2 3">J1M15</strain>
    </source>
</reference>
<dbReference type="Proteomes" id="UP000824504">
    <property type="component" value="Chromosome"/>
</dbReference>
<dbReference type="EMBL" id="CP079216">
    <property type="protein sequence ID" value="QXT62594.1"/>
    <property type="molecule type" value="Genomic_DNA"/>
</dbReference>
<feature type="domain" description="Aminoglycoside phosphotransferase" evidence="1">
    <location>
        <begin position="149"/>
        <end position="312"/>
    </location>
</feature>
<dbReference type="Pfam" id="PF01636">
    <property type="entry name" value="APH"/>
    <property type="match status" value="1"/>
</dbReference>
<organism evidence="2 3">
    <name type="scientific">Tessaracoccus palaemonis</name>
    <dbReference type="NCBI Taxonomy" id="2829499"/>
    <lineage>
        <taxon>Bacteria</taxon>
        <taxon>Bacillati</taxon>
        <taxon>Actinomycetota</taxon>
        <taxon>Actinomycetes</taxon>
        <taxon>Propionibacteriales</taxon>
        <taxon>Propionibacteriaceae</taxon>
        <taxon>Tessaracoccus</taxon>
    </lineage>
</organism>
<evidence type="ECO:0000259" key="1">
    <source>
        <dbReference type="Pfam" id="PF01636"/>
    </source>
</evidence>
<protein>
    <submittedName>
        <fullName evidence="2">Phosphotransferase</fullName>
    </submittedName>
</protein>
<proteinExistence type="predicted"/>